<gene>
    <name evidence="5" type="ORF">QO011_004068</name>
</gene>
<protein>
    <submittedName>
        <fullName evidence="5">NDP-sugar pyrophosphorylase family protein</fullName>
    </submittedName>
</protein>
<proteinExistence type="predicted"/>
<keyword evidence="3" id="KW-0460">Magnesium</keyword>
<name>A0ABU0J9W7_9HYPH</name>
<keyword evidence="2" id="KW-0548">Nucleotidyltransferase</keyword>
<dbReference type="EMBL" id="JAUSVX010000007">
    <property type="protein sequence ID" value="MDQ0471049.1"/>
    <property type="molecule type" value="Genomic_DNA"/>
</dbReference>
<dbReference type="InterPro" id="IPR029044">
    <property type="entry name" value="Nucleotide-diphossugar_trans"/>
</dbReference>
<keyword evidence="6" id="KW-1185">Reference proteome</keyword>
<evidence type="ECO:0000313" key="6">
    <source>
        <dbReference type="Proteomes" id="UP001242480"/>
    </source>
</evidence>
<organism evidence="5 6">
    <name type="scientific">Labrys wisconsinensis</name>
    <dbReference type="NCBI Taxonomy" id="425677"/>
    <lineage>
        <taxon>Bacteria</taxon>
        <taxon>Pseudomonadati</taxon>
        <taxon>Pseudomonadota</taxon>
        <taxon>Alphaproteobacteria</taxon>
        <taxon>Hyphomicrobiales</taxon>
        <taxon>Xanthobacteraceae</taxon>
        <taxon>Labrys</taxon>
    </lineage>
</organism>
<sequence length="259" mass="27060">MSIPRLPTQAVILAAGLGSRLRPLTNHCPKPLVAVGGVPILHNALGALAEAGVKKTTIVVGYRKDAIRASCGHRFRGMDVAYVESSVFEHTGSAYSLWLAREALSAAGDAVLLEGDVFFAPDLLQRLAACPTGDVAAVAPFTAAMEGTAVTLSPTGYVEGFRLKQTGGQFAREELFKTINLFRFTGATLRELLVPALGGLVAAGATRAYVEEVLAGLVGGGSLALAAVNCGDLKWYEVDSVEDLRSAEAMFLSGTLLPT</sequence>
<evidence type="ECO:0000256" key="1">
    <source>
        <dbReference type="ARBA" id="ARBA00022679"/>
    </source>
</evidence>
<reference evidence="5 6" key="1">
    <citation type="submission" date="2023-07" db="EMBL/GenBank/DDBJ databases">
        <title>Genomic Encyclopedia of Type Strains, Phase IV (KMG-IV): sequencing the most valuable type-strain genomes for metagenomic binning, comparative biology and taxonomic classification.</title>
        <authorList>
            <person name="Goeker M."/>
        </authorList>
    </citation>
    <scope>NUCLEOTIDE SEQUENCE [LARGE SCALE GENOMIC DNA]</scope>
    <source>
        <strain evidence="5 6">DSM 19619</strain>
    </source>
</reference>
<dbReference type="CDD" id="cd02523">
    <property type="entry name" value="PC_cytidylyltransferase"/>
    <property type="match status" value="1"/>
</dbReference>
<evidence type="ECO:0000256" key="2">
    <source>
        <dbReference type="ARBA" id="ARBA00022695"/>
    </source>
</evidence>
<feature type="domain" description="MobA-like NTP transferase" evidence="4">
    <location>
        <begin position="10"/>
        <end position="143"/>
    </location>
</feature>
<keyword evidence="1" id="KW-0808">Transferase</keyword>
<dbReference type="InterPro" id="IPR025877">
    <property type="entry name" value="MobA-like_NTP_Trfase"/>
</dbReference>
<comment type="caution">
    <text evidence="5">The sequence shown here is derived from an EMBL/GenBank/DDBJ whole genome shotgun (WGS) entry which is preliminary data.</text>
</comment>
<evidence type="ECO:0000313" key="5">
    <source>
        <dbReference type="EMBL" id="MDQ0471049.1"/>
    </source>
</evidence>
<dbReference type="SUPFAM" id="SSF53448">
    <property type="entry name" value="Nucleotide-diphospho-sugar transferases"/>
    <property type="match status" value="1"/>
</dbReference>
<evidence type="ECO:0000259" key="4">
    <source>
        <dbReference type="Pfam" id="PF12804"/>
    </source>
</evidence>
<dbReference type="InterPro" id="IPR050065">
    <property type="entry name" value="GlmU-like"/>
</dbReference>
<dbReference type="Proteomes" id="UP001242480">
    <property type="component" value="Unassembled WGS sequence"/>
</dbReference>
<dbReference type="Gene3D" id="3.90.550.10">
    <property type="entry name" value="Spore Coat Polysaccharide Biosynthesis Protein SpsA, Chain A"/>
    <property type="match status" value="1"/>
</dbReference>
<accession>A0ABU0J9W7</accession>
<dbReference type="PANTHER" id="PTHR43584">
    <property type="entry name" value="NUCLEOTIDYL TRANSFERASE"/>
    <property type="match status" value="1"/>
</dbReference>
<dbReference type="RefSeq" id="WP_307275572.1">
    <property type="nucleotide sequence ID" value="NZ_JAUSVX010000007.1"/>
</dbReference>
<dbReference type="PANTHER" id="PTHR43584:SF5">
    <property type="entry name" value="PROTEIN LICC"/>
    <property type="match status" value="1"/>
</dbReference>
<dbReference type="Pfam" id="PF12804">
    <property type="entry name" value="NTP_transf_3"/>
    <property type="match status" value="1"/>
</dbReference>
<evidence type="ECO:0000256" key="3">
    <source>
        <dbReference type="ARBA" id="ARBA00022842"/>
    </source>
</evidence>